<evidence type="ECO:0000313" key="1">
    <source>
        <dbReference type="EnsemblPlants" id="EMT21790"/>
    </source>
</evidence>
<accession>M8BAE1</accession>
<sequence>MPREEFQWRCAHSDRIGQRMPQLLEKVDIGLKKMRRHFVNDPEALKHWDNYEENVRYAFRNHLSRTLMWPACLPNSVAYKHLMQRKARSRTLVGRVSGGMEKLRQVTLRNKTSVRAGATVAFVAAAFALGLSIGRTQLHEKQQQIED</sequence>
<protein>
    <submittedName>
        <fullName evidence="1">Uncharacterized protein</fullName>
    </submittedName>
</protein>
<name>M8BAE1_AEGTA</name>
<proteinExistence type="predicted"/>
<dbReference type="AlphaFoldDB" id="M8BAE1"/>
<organism evidence="1">
    <name type="scientific">Aegilops tauschii</name>
    <name type="common">Tausch's goatgrass</name>
    <name type="synonym">Aegilops squarrosa</name>
    <dbReference type="NCBI Taxonomy" id="37682"/>
    <lineage>
        <taxon>Eukaryota</taxon>
        <taxon>Viridiplantae</taxon>
        <taxon>Streptophyta</taxon>
        <taxon>Embryophyta</taxon>
        <taxon>Tracheophyta</taxon>
        <taxon>Spermatophyta</taxon>
        <taxon>Magnoliopsida</taxon>
        <taxon>Liliopsida</taxon>
        <taxon>Poales</taxon>
        <taxon>Poaceae</taxon>
        <taxon>BOP clade</taxon>
        <taxon>Pooideae</taxon>
        <taxon>Triticodae</taxon>
        <taxon>Triticeae</taxon>
        <taxon>Triticinae</taxon>
        <taxon>Aegilops</taxon>
    </lineage>
</organism>
<dbReference type="EnsemblPlants" id="EMT21790">
    <property type="protein sequence ID" value="EMT21790"/>
    <property type="gene ID" value="F775_01092"/>
</dbReference>
<reference evidence="1" key="1">
    <citation type="submission" date="2015-06" db="UniProtKB">
        <authorList>
            <consortium name="EnsemblPlants"/>
        </authorList>
    </citation>
    <scope>IDENTIFICATION</scope>
</reference>